<gene>
    <name evidence="7" type="ORF">MANT1106_LOCUS4386</name>
</gene>
<keyword evidence="4" id="KW-1133">Transmembrane helix</keyword>
<comment type="subcellular location">
    <subcellularLocation>
        <location evidence="1">Membrane</location>
        <topology evidence="1">Multi-pass membrane protein</topology>
    </subcellularLocation>
</comment>
<protein>
    <submittedName>
        <fullName evidence="7">Uncharacterized protein</fullName>
    </submittedName>
</protein>
<evidence type="ECO:0000256" key="6">
    <source>
        <dbReference type="SAM" id="MobiDB-lite"/>
    </source>
</evidence>
<organism evidence="7">
    <name type="scientific">Mantoniella antarctica</name>
    <dbReference type="NCBI Taxonomy" id="81844"/>
    <lineage>
        <taxon>Eukaryota</taxon>
        <taxon>Viridiplantae</taxon>
        <taxon>Chlorophyta</taxon>
        <taxon>Mamiellophyceae</taxon>
        <taxon>Mamiellales</taxon>
        <taxon>Mamiellaceae</taxon>
        <taxon>Mantoniella</taxon>
    </lineage>
</organism>
<reference evidence="7" key="1">
    <citation type="submission" date="2021-01" db="EMBL/GenBank/DDBJ databases">
        <authorList>
            <person name="Corre E."/>
            <person name="Pelletier E."/>
            <person name="Niang G."/>
            <person name="Scheremetjew M."/>
            <person name="Finn R."/>
            <person name="Kale V."/>
            <person name="Holt S."/>
            <person name="Cochrane G."/>
            <person name="Meng A."/>
            <person name="Brown T."/>
            <person name="Cohen L."/>
        </authorList>
    </citation>
    <scope>NUCLEOTIDE SEQUENCE</scope>
    <source>
        <strain evidence="7">SL-175</strain>
    </source>
</reference>
<evidence type="ECO:0000313" key="7">
    <source>
        <dbReference type="EMBL" id="CAD8701704.1"/>
    </source>
</evidence>
<evidence type="ECO:0000256" key="4">
    <source>
        <dbReference type="ARBA" id="ARBA00022989"/>
    </source>
</evidence>
<dbReference type="InterPro" id="IPR007248">
    <property type="entry name" value="Mpv17_PMP22"/>
</dbReference>
<keyword evidence="3" id="KW-0812">Transmembrane</keyword>
<feature type="region of interest" description="Disordered" evidence="6">
    <location>
        <begin position="18"/>
        <end position="42"/>
    </location>
</feature>
<proteinExistence type="inferred from homology"/>
<dbReference type="EMBL" id="HBFC01007725">
    <property type="protein sequence ID" value="CAD8701704.1"/>
    <property type="molecule type" value="Transcribed_RNA"/>
</dbReference>
<feature type="compositionally biased region" description="Polar residues" evidence="6">
    <location>
        <begin position="21"/>
        <end position="39"/>
    </location>
</feature>
<keyword evidence="5" id="KW-0472">Membrane</keyword>
<dbReference type="GO" id="GO:0005737">
    <property type="term" value="C:cytoplasm"/>
    <property type="evidence" value="ECO:0007669"/>
    <property type="project" value="TreeGrafter"/>
</dbReference>
<comment type="similarity">
    <text evidence="2">Belongs to the peroxisomal membrane protein PXMP2/4 family.</text>
</comment>
<evidence type="ECO:0000256" key="2">
    <source>
        <dbReference type="ARBA" id="ARBA00006824"/>
    </source>
</evidence>
<name>A0A7S0SAT7_9CHLO</name>
<accession>A0A7S0SAT7</accession>
<evidence type="ECO:0000256" key="3">
    <source>
        <dbReference type="ARBA" id="ARBA00022692"/>
    </source>
</evidence>
<evidence type="ECO:0000256" key="5">
    <source>
        <dbReference type="ARBA" id="ARBA00023136"/>
    </source>
</evidence>
<dbReference type="PANTHER" id="PTHR11266">
    <property type="entry name" value="PEROXISOMAL MEMBRANE PROTEIN 2, PXMP2 MPV17"/>
    <property type="match status" value="1"/>
</dbReference>
<dbReference type="GO" id="GO:0016020">
    <property type="term" value="C:membrane"/>
    <property type="evidence" value="ECO:0007669"/>
    <property type="project" value="UniProtKB-SubCell"/>
</dbReference>
<evidence type="ECO:0000256" key="1">
    <source>
        <dbReference type="ARBA" id="ARBA00004141"/>
    </source>
</evidence>
<dbReference type="Pfam" id="PF04117">
    <property type="entry name" value="Mpv17_PMP22"/>
    <property type="match status" value="1"/>
</dbReference>
<sequence>MLALKLSVAGGGIARLRGSGVTPSSAAGRSQNNPTSSKGQYGLGESLNVAVRSARKTPAPLLRASSRGHRRLHRVALRASTDESGTTVGVMDAGSPESVKAKFNAFFEENALQISAFVNIAIVGSVAFGSFFRIVEVDSDISTGWTWYEILRNIPEDNLNAYQQAVFAHPIPVKALTSGVAYTLGDFTCQLSQGKSLPTVDLKRSLRSGVAGFLIHGPLCHYWLQWTDLNLSFGGAWWAIPVKVLADQTVWSLFLNTAYTTCIMSLQGMRPANIKREIDATWYNAISAGWRFWPFVHLLTFSPIIPQDFKLLFVDCVEVVWVTILSAAVNRDSDKALQVPLNAESEAPGVQMMEQLDNEFQMSVNGVGLDLKDQVEFLPGIDERLCVSTDGSFEDGVCVVSYDDEDEAEENAAALEGAEQNAR</sequence>
<dbReference type="AlphaFoldDB" id="A0A7S0SAT7"/>
<dbReference type="PANTHER" id="PTHR11266:SF121">
    <property type="entry name" value="OS09G0315000 PROTEIN"/>
    <property type="match status" value="1"/>
</dbReference>